<dbReference type="PANTHER" id="PTHR28283:SF1">
    <property type="entry name" value="3',5'-CYCLIC-NUCLEOTIDE PHOSPHODIESTERASE 1"/>
    <property type="match status" value="1"/>
</dbReference>
<dbReference type="SUPFAM" id="SSF56281">
    <property type="entry name" value="Metallo-hydrolase/oxidoreductase"/>
    <property type="match status" value="1"/>
</dbReference>
<dbReference type="AlphaFoldDB" id="A0A5B8RWB6"/>
<dbReference type="Proteomes" id="UP000321199">
    <property type="component" value="Chromosome"/>
</dbReference>
<name>A0A5B8RWB6_9BURK</name>
<evidence type="ECO:0000313" key="3">
    <source>
        <dbReference type="Proteomes" id="UP000321199"/>
    </source>
</evidence>
<dbReference type="GO" id="GO:0047555">
    <property type="term" value="F:3',5'-cyclic-GMP phosphodiesterase activity"/>
    <property type="evidence" value="ECO:0007669"/>
    <property type="project" value="TreeGrafter"/>
</dbReference>
<evidence type="ECO:0000313" key="2">
    <source>
        <dbReference type="EMBL" id="QEA12994.1"/>
    </source>
</evidence>
<organism evidence="2 3">
    <name type="scientific">Comamonas flocculans</name>
    <dbReference type="NCBI Taxonomy" id="2597701"/>
    <lineage>
        <taxon>Bacteria</taxon>
        <taxon>Pseudomonadati</taxon>
        <taxon>Pseudomonadota</taxon>
        <taxon>Betaproteobacteria</taxon>
        <taxon>Burkholderiales</taxon>
        <taxon>Comamonadaceae</taxon>
        <taxon>Comamonas</taxon>
    </lineage>
</organism>
<evidence type="ECO:0000259" key="1">
    <source>
        <dbReference type="SMART" id="SM00849"/>
    </source>
</evidence>
<dbReference type="GO" id="GO:1902660">
    <property type="term" value="P:negative regulation of glucose mediated signaling pathway"/>
    <property type="evidence" value="ECO:0007669"/>
    <property type="project" value="TreeGrafter"/>
</dbReference>
<gene>
    <name evidence="2" type="ORF">FOZ74_08105</name>
</gene>
<dbReference type="InterPro" id="IPR000396">
    <property type="entry name" value="Pdiesterase2"/>
</dbReference>
<dbReference type="EMBL" id="CP042344">
    <property type="protein sequence ID" value="QEA12994.1"/>
    <property type="molecule type" value="Genomic_DNA"/>
</dbReference>
<dbReference type="RefSeq" id="WP_146912587.1">
    <property type="nucleotide sequence ID" value="NZ_CP042344.1"/>
</dbReference>
<proteinExistence type="predicted"/>
<dbReference type="Pfam" id="PF12706">
    <property type="entry name" value="Lactamase_B_2"/>
    <property type="match status" value="1"/>
</dbReference>
<sequence>MKVSVLGCSGSIARGCRTTAFLLGEHVLVDAGTGVGELSVAQMRAVSHVFLSHSHLDHIAALPLLLDTVGSRRAAPLQVFALPQTIEALRRHVFNDVIWPDFTRIPSTRAPMVQLHPIGVGDVLVAAGITLEVLAARHSVPAVGYAARGQGAWWVFSGDTEGQEPAFWQRVNALQAEAPGVGALVIETAFSDREQVLARKSAHLSPSSLAQELAQLQPRGRFPIYLSHFKPSEGASILAEVRALEADGALQIIDLQTVDELRL</sequence>
<accession>A0A5B8RWB6</accession>
<dbReference type="GO" id="GO:0006198">
    <property type="term" value="P:cAMP catabolic process"/>
    <property type="evidence" value="ECO:0007669"/>
    <property type="project" value="InterPro"/>
</dbReference>
<reference evidence="2 3" key="1">
    <citation type="submission" date="2019-07" db="EMBL/GenBank/DDBJ databases">
        <title>Complete genome sequence of Comamonas sp. NLF 7-7 isolated from livestock.</title>
        <authorList>
            <person name="Kim D.H."/>
            <person name="Kim J.G."/>
        </authorList>
    </citation>
    <scope>NUCLEOTIDE SEQUENCE [LARGE SCALE GENOMIC DNA]</scope>
    <source>
        <strain evidence="2 3">NLF 7-7</strain>
    </source>
</reference>
<feature type="domain" description="Metallo-beta-lactamase" evidence="1">
    <location>
        <begin position="17"/>
        <end position="193"/>
    </location>
</feature>
<dbReference type="SMART" id="SM00849">
    <property type="entry name" value="Lactamase_B"/>
    <property type="match status" value="1"/>
</dbReference>
<dbReference type="Gene3D" id="3.60.15.10">
    <property type="entry name" value="Ribonuclease Z/Hydroxyacylglutathione hydrolase-like"/>
    <property type="match status" value="1"/>
</dbReference>
<dbReference type="GO" id="GO:0004115">
    <property type="term" value="F:3',5'-cyclic-AMP phosphodiesterase activity"/>
    <property type="evidence" value="ECO:0007669"/>
    <property type="project" value="InterPro"/>
</dbReference>
<dbReference type="InterPro" id="IPR001279">
    <property type="entry name" value="Metallo-B-lactamas"/>
</dbReference>
<dbReference type="CDD" id="cd07735">
    <property type="entry name" value="class_II_PDE_MBL-fold"/>
    <property type="match status" value="1"/>
</dbReference>
<dbReference type="KEGG" id="cof:FOZ74_08105"/>
<dbReference type="InterPro" id="IPR036866">
    <property type="entry name" value="RibonucZ/Hydroxyglut_hydro"/>
</dbReference>
<dbReference type="OrthoDB" id="9803916at2"/>
<dbReference type="PANTHER" id="PTHR28283">
    <property type="entry name" value="3',5'-CYCLIC-NUCLEOTIDE PHOSPHODIESTERASE 1"/>
    <property type="match status" value="1"/>
</dbReference>
<protein>
    <submittedName>
        <fullName evidence="2">3',5'-cyclic-nucleotide phosphodiesterase</fullName>
    </submittedName>
</protein>
<keyword evidence="3" id="KW-1185">Reference proteome</keyword>
<dbReference type="PRINTS" id="PR00388">
    <property type="entry name" value="PDIESTERASE2"/>
</dbReference>